<organism evidence="3 4">
    <name type="scientific">Moorena producens PAL-8-15-08-1</name>
    <dbReference type="NCBI Taxonomy" id="1458985"/>
    <lineage>
        <taxon>Bacteria</taxon>
        <taxon>Bacillati</taxon>
        <taxon>Cyanobacteriota</taxon>
        <taxon>Cyanophyceae</taxon>
        <taxon>Coleofasciculales</taxon>
        <taxon>Coleofasciculaceae</taxon>
        <taxon>Moorena</taxon>
    </lineage>
</organism>
<dbReference type="Proteomes" id="UP000177870">
    <property type="component" value="Chromosome"/>
</dbReference>
<evidence type="ECO:0000313" key="4">
    <source>
        <dbReference type="Proteomes" id="UP000177870"/>
    </source>
</evidence>
<dbReference type="KEGG" id="mpro:BJP34_05220"/>
<dbReference type="SUPFAM" id="SSF53474">
    <property type="entry name" value="alpha/beta-Hydrolases"/>
    <property type="match status" value="1"/>
</dbReference>
<dbReference type="PANTHER" id="PTHR10794">
    <property type="entry name" value="ABHYDROLASE DOMAIN-CONTAINING PROTEIN"/>
    <property type="match status" value="1"/>
</dbReference>
<reference evidence="4" key="1">
    <citation type="submission" date="2016-10" db="EMBL/GenBank/DDBJ databases">
        <title>Comparative genomics uncovers the prolific and rare metabolic potential of the cyanobacterial genus Moorea.</title>
        <authorList>
            <person name="Leao T."/>
            <person name="Castelao G."/>
            <person name="Korobeynikov A."/>
            <person name="Monroe E.A."/>
            <person name="Podell S."/>
            <person name="Glukhov E."/>
            <person name="Allen E."/>
            <person name="Gerwick W.H."/>
            <person name="Gerwick L."/>
        </authorList>
    </citation>
    <scope>NUCLEOTIDE SEQUENCE [LARGE SCALE GENOMIC DNA]</scope>
    <source>
        <strain evidence="4">PAL-8-15-08-1</strain>
    </source>
</reference>
<evidence type="ECO:0000313" key="3">
    <source>
        <dbReference type="EMBL" id="AOW98931.1"/>
    </source>
</evidence>
<dbReference type="GO" id="GO:0034338">
    <property type="term" value="F:short-chain carboxylesterase activity"/>
    <property type="evidence" value="ECO:0007669"/>
    <property type="project" value="TreeGrafter"/>
</dbReference>
<dbReference type="InterPro" id="IPR050960">
    <property type="entry name" value="AB_hydrolase_4_sf"/>
</dbReference>
<keyword evidence="3" id="KW-0378">Hydrolase</keyword>
<dbReference type="PANTHER" id="PTHR10794:SF94">
    <property type="entry name" value="ESTERASE YHET-RELATED"/>
    <property type="match status" value="1"/>
</dbReference>
<proteinExistence type="inferred from homology"/>
<dbReference type="OrthoDB" id="457503at2"/>
<evidence type="ECO:0000259" key="2">
    <source>
        <dbReference type="Pfam" id="PF12697"/>
    </source>
</evidence>
<dbReference type="InterPro" id="IPR000073">
    <property type="entry name" value="AB_hydrolase_1"/>
</dbReference>
<dbReference type="GO" id="GO:0047372">
    <property type="term" value="F:monoacylglycerol lipase activity"/>
    <property type="evidence" value="ECO:0007669"/>
    <property type="project" value="TreeGrafter"/>
</dbReference>
<dbReference type="EMBL" id="CP017599">
    <property type="protein sequence ID" value="AOW98931.1"/>
    <property type="molecule type" value="Genomic_DNA"/>
</dbReference>
<comment type="similarity">
    <text evidence="1">Belongs to the AB hydrolase superfamily. AB hydrolase 4 family.</text>
</comment>
<dbReference type="InterPro" id="IPR029058">
    <property type="entry name" value="AB_hydrolase_fold"/>
</dbReference>
<accession>A0A1D8TMQ9</accession>
<dbReference type="STRING" id="1458985.BJP34_05220"/>
<dbReference type="Gene3D" id="3.40.50.1820">
    <property type="entry name" value="alpha/beta hydrolase"/>
    <property type="match status" value="1"/>
</dbReference>
<name>A0A1D8TMQ9_9CYAN</name>
<dbReference type="AlphaFoldDB" id="A0A1D8TMQ9"/>
<dbReference type="Pfam" id="PF12697">
    <property type="entry name" value="Abhydrolase_6"/>
    <property type="match status" value="1"/>
</dbReference>
<sequence>MQDYQAPWYLRNGLFQSIATTYWYGTTWSWWGERVPWLSHLPLIPWQEHIFTGADQVPLRGLWSCPDNAKGTLIVNYALTGDVDSGWYSRTLARKAYSNGWAVLIYDWRSNGRSAQLSPVPSSDGWREGEDQLQLAMQLVKMGCPEPVGLVGFSMGGQLALWGLKAAVENNCSLVRFGAVLGPNLESNRSIDYLLSTPIGRLIEQRFTHKLRKISQQRLENFPEAVKPGVVECIKSMRSFDQYMVIDYYGFASVNEYYQKTSGLYLLDSLALPYLIIYAADDPIFDPTIIPELEERTSSNPYANLILTAQGGHVAHISTGQGDVDEFWALNRLLEFCDAQLIPANSESR</sequence>
<feature type="domain" description="AB hydrolase-1" evidence="2">
    <location>
        <begin position="84"/>
        <end position="318"/>
    </location>
</feature>
<dbReference type="RefSeq" id="WP_070391433.1">
    <property type="nucleotide sequence ID" value="NZ_CP017599.1"/>
</dbReference>
<gene>
    <name evidence="3" type="ORF">BJP34_05220</name>
</gene>
<protein>
    <submittedName>
        <fullName evidence="3">Alpha/beta hydrolase</fullName>
    </submittedName>
</protein>
<evidence type="ECO:0000256" key="1">
    <source>
        <dbReference type="ARBA" id="ARBA00010884"/>
    </source>
</evidence>